<gene>
    <name evidence="1" type="ORF">MRB53_011341</name>
</gene>
<accession>A0ACC2LUH0</accession>
<evidence type="ECO:0000313" key="1">
    <source>
        <dbReference type="EMBL" id="KAJ8637074.1"/>
    </source>
</evidence>
<name>A0ACC2LUH0_PERAE</name>
<comment type="caution">
    <text evidence="1">The sequence shown here is derived from an EMBL/GenBank/DDBJ whole genome shotgun (WGS) entry which is preliminary data.</text>
</comment>
<protein>
    <submittedName>
        <fullName evidence="1">Uncharacterized protein</fullName>
    </submittedName>
</protein>
<dbReference type="Proteomes" id="UP001234297">
    <property type="component" value="Chromosome 3"/>
</dbReference>
<evidence type="ECO:0000313" key="2">
    <source>
        <dbReference type="Proteomes" id="UP001234297"/>
    </source>
</evidence>
<dbReference type="EMBL" id="CM056811">
    <property type="protein sequence ID" value="KAJ8637074.1"/>
    <property type="molecule type" value="Genomic_DNA"/>
</dbReference>
<reference evidence="1 2" key="1">
    <citation type="journal article" date="2022" name="Hortic Res">
        <title>A haplotype resolved chromosomal level avocado genome allows analysis of novel avocado genes.</title>
        <authorList>
            <person name="Nath O."/>
            <person name="Fletcher S.J."/>
            <person name="Hayward A."/>
            <person name="Shaw L.M."/>
            <person name="Masouleh A.K."/>
            <person name="Furtado A."/>
            <person name="Henry R.J."/>
            <person name="Mitter N."/>
        </authorList>
    </citation>
    <scope>NUCLEOTIDE SEQUENCE [LARGE SCALE GENOMIC DNA]</scope>
    <source>
        <strain evidence="2">cv. Hass</strain>
    </source>
</reference>
<sequence length="173" mass="19456">MLQIDSQQSEVPLNANLFLQTLKKIHRKGLSKKISKLINRLRTRGSLEVERASKSISEVSLEVDKLAAQVSALESVISKGGKVVENDVLNLIELLMTQLIKLDGVIAEGDVKLQWKMQHGGIFAAITIESRRRTEIMIIKRRWKSLEFIVLYGLSGMRVGWTTEPTTLFRGGK</sequence>
<proteinExistence type="predicted"/>
<organism evidence="1 2">
    <name type="scientific">Persea americana</name>
    <name type="common">Avocado</name>
    <dbReference type="NCBI Taxonomy" id="3435"/>
    <lineage>
        <taxon>Eukaryota</taxon>
        <taxon>Viridiplantae</taxon>
        <taxon>Streptophyta</taxon>
        <taxon>Embryophyta</taxon>
        <taxon>Tracheophyta</taxon>
        <taxon>Spermatophyta</taxon>
        <taxon>Magnoliopsida</taxon>
        <taxon>Magnoliidae</taxon>
        <taxon>Laurales</taxon>
        <taxon>Lauraceae</taxon>
        <taxon>Persea</taxon>
    </lineage>
</organism>
<keyword evidence="2" id="KW-1185">Reference proteome</keyword>